<accession>A0A1I2HEX1</accession>
<proteinExistence type="predicted"/>
<feature type="transmembrane region" description="Helical" evidence="1">
    <location>
        <begin position="48"/>
        <end position="67"/>
    </location>
</feature>
<keyword evidence="1" id="KW-0472">Membrane</keyword>
<protein>
    <submittedName>
        <fullName evidence="2">Uncharacterized protein</fullName>
    </submittedName>
</protein>
<dbReference type="OrthoDB" id="5150205at2"/>
<dbReference type="AlphaFoldDB" id="A0A1I2HEX1"/>
<organism evidence="2 3">
    <name type="scientific">Flavimobilis marinus</name>
    <dbReference type="NCBI Taxonomy" id="285351"/>
    <lineage>
        <taxon>Bacteria</taxon>
        <taxon>Bacillati</taxon>
        <taxon>Actinomycetota</taxon>
        <taxon>Actinomycetes</taxon>
        <taxon>Micrococcales</taxon>
        <taxon>Jonesiaceae</taxon>
        <taxon>Flavimobilis</taxon>
    </lineage>
</organism>
<keyword evidence="3" id="KW-1185">Reference proteome</keyword>
<feature type="transmembrane region" description="Helical" evidence="1">
    <location>
        <begin position="12"/>
        <end position="36"/>
    </location>
</feature>
<evidence type="ECO:0000313" key="2">
    <source>
        <dbReference type="EMBL" id="SFF28222.1"/>
    </source>
</evidence>
<sequence length="140" mass="14130">MPTPTSPRRLPPLLIVVLAGLALEVVALVVAGGAAVVDLVAGNGRVGVGLFLAAFAWGLAAILVACARSLVAGHRGARSPVITWQLFQLVIAGTWLQESVSVPPLLLGGVAVVVLVGMLTPAVVEATTRSARPAVDDDAA</sequence>
<keyword evidence="1" id="KW-0812">Transmembrane</keyword>
<dbReference type="EMBL" id="FONZ01000004">
    <property type="protein sequence ID" value="SFF28222.1"/>
    <property type="molecule type" value="Genomic_DNA"/>
</dbReference>
<feature type="transmembrane region" description="Helical" evidence="1">
    <location>
        <begin position="79"/>
        <end position="96"/>
    </location>
</feature>
<gene>
    <name evidence="2" type="ORF">SAMN04488035_2284</name>
</gene>
<evidence type="ECO:0000313" key="3">
    <source>
        <dbReference type="Proteomes" id="UP000198520"/>
    </source>
</evidence>
<keyword evidence="1" id="KW-1133">Transmembrane helix</keyword>
<name>A0A1I2HEX1_9MICO</name>
<reference evidence="3" key="1">
    <citation type="submission" date="2016-10" db="EMBL/GenBank/DDBJ databases">
        <authorList>
            <person name="Varghese N."/>
            <person name="Submissions S."/>
        </authorList>
    </citation>
    <scope>NUCLEOTIDE SEQUENCE [LARGE SCALE GENOMIC DNA]</scope>
    <source>
        <strain evidence="3">DSM 19083</strain>
    </source>
</reference>
<evidence type="ECO:0000256" key="1">
    <source>
        <dbReference type="SAM" id="Phobius"/>
    </source>
</evidence>
<dbReference type="RefSeq" id="WP_143073194.1">
    <property type="nucleotide sequence ID" value="NZ_BNAN01000004.1"/>
</dbReference>
<feature type="transmembrane region" description="Helical" evidence="1">
    <location>
        <begin position="102"/>
        <end position="124"/>
    </location>
</feature>
<dbReference type="Proteomes" id="UP000198520">
    <property type="component" value="Unassembled WGS sequence"/>
</dbReference>